<evidence type="ECO:0000313" key="10">
    <source>
        <dbReference type="Proteomes" id="UP001142055"/>
    </source>
</evidence>
<keyword evidence="5" id="KW-0175">Coiled coil</keyword>
<comment type="subcellular location">
    <subcellularLocation>
        <location evidence="1">Nucleus</location>
    </subcellularLocation>
</comment>
<feature type="compositionally biased region" description="Basic residues" evidence="8">
    <location>
        <begin position="193"/>
        <end position="207"/>
    </location>
</feature>
<feature type="compositionally biased region" description="Basic residues" evidence="8">
    <location>
        <begin position="259"/>
        <end position="279"/>
    </location>
</feature>
<keyword evidence="4" id="KW-0747">Spliceosome</keyword>
<dbReference type="PANTHER" id="PTHR16196:SF0">
    <property type="entry name" value="PRE-MRNA-SPLICING FACTOR CWC25 HOMOLOG"/>
    <property type="match status" value="1"/>
</dbReference>
<evidence type="ECO:0000313" key="9">
    <source>
        <dbReference type="EMBL" id="KAJ6216901.1"/>
    </source>
</evidence>
<keyword evidence="10" id="KW-1185">Reference proteome</keyword>
<feature type="region of interest" description="Disordered" evidence="8">
    <location>
        <begin position="102"/>
        <end position="289"/>
    </location>
</feature>
<accession>A0A9Q0M0S7</accession>
<comment type="similarity">
    <text evidence="2">Belongs to the CWC25 family.</text>
</comment>
<dbReference type="EMBL" id="JAPWDV010000003">
    <property type="protein sequence ID" value="KAJ6216901.1"/>
    <property type="molecule type" value="Genomic_DNA"/>
</dbReference>
<protein>
    <submittedName>
        <fullName evidence="9">Uncharacterized protein</fullName>
    </submittedName>
</protein>
<feature type="compositionally biased region" description="Basic and acidic residues" evidence="8">
    <location>
        <begin position="150"/>
        <end position="167"/>
    </location>
</feature>
<dbReference type="GO" id="GO:0005684">
    <property type="term" value="C:U2-type spliceosomal complex"/>
    <property type="evidence" value="ECO:0007669"/>
    <property type="project" value="TreeGrafter"/>
</dbReference>
<feature type="compositionally biased region" description="Polar residues" evidence="8">
    <location>
        <begin position="356"/>
        <end position="372"/>
    </location>
</feature>
<evidence type="ECO:0000256" key="6">
    <source>
        <dbReference type="ARBA" id="ARBA00023187"/>
    </source>
</evidence>
<dbReference type="OMA" id="SWHPHTM"/>
<evidence type="ECO:0000256" key="2">
    <source>
        <dbReference type="ARBA" id="ARBA00006695"/>
    </source>
</evidence>
<keyword evidence="7" id="KW-0539">Nucleus</keyword>
<feature type="compositionally biased region" description="Basic and acidic residues" evidence="8">
    <location>
        <begin position="208"/>
        <end position="219"/>
    </location>
</feature>
<name>A0A9Q0M0S7_BLOTA</name>
<evidence type="ECO:0000256" key="1">
    <source>
        <dbReference type="ARBA" id="ARBA00004123"/>
    </source>
</evidence>
<evidence type="ECO:0000256" key="7">
    <source>
        <dbReference type="ARBA" id="ARBA00023242"/>
    </source>
</evidence>
<dbReference type="Pfam" id="PF12542">
    <property type="entry name" value="CWC25"/>
    <property type="match status" value="1"/>
</dbReference>
<evidence type="ECO:0000256" key="8">
    <source>
        <dbReference type="SAM" id="MobiDB-lite"/>
    </source>
</evidence>
<sequence>MDWMYKGVSGHVDREEYLIGRKIDKTFELIEKEENPNAAKSEEECALINQLATNSIVENLTKNDLTAKMREDPLFVIQQKKQEQRKEILHNPVKLKHIQELLKSSLKKDKKQKRSKKDKKKKSKHKSNKKRRKTSDRNSSSESDSDESDPDRKISRNARDKKHENMRTKTSKRPNFSSSEDEDEIYRRESQTRKNHRSHQIKKRSDHRRSSSNDEDRRSIDRKRLRTDMEPDHRDRVQRNDHRDDISRKRTTNDDHHSPSNHHKQSINRYHRERNKPVKAKLSEDELRKRREEMMNNAVWRERERSETVKKFNEKDKEEQERLLKNGSSGAQFIKPMLSDIASTSSIGDSIRTKKFTSQRGPSSMETNFARR</sequence>
<dbReference type="InterPro" id="IPR051376">
    <property type="entry name" value="CWC25_splicing_factor"/>
</dbReference>
<organism evidence="9 10">
    <name type="scientific">Blomia tropicalis</name>
    <name type="common">Mite</name>
    <dbReference type="NCBI Taxonomy" id="40697"/>
    <lineage>
        <taxon>Eukaryota</taxon>
        <taxon>Metazoa</taxon>
        <taxon>Ecdysozoa</taxon>
        <taxon>Arthropoda</taxon>
        <taxon>Chelicerata</taxon>
        <taxon>Arachnida</taxon>
        <taxon>Acari</taxon>
        <taxon>Acariformes</taxon>
        <taxon>Sarcoptiformes</taxon>
        <taxon>Astigmata</taxon>
        <taxon>Glycyphagoidea</taxon>
        <taxon>Echimyopodidae</taxon>
        <taxon>Blomia</taxon>
    </lineage>
</organism>
<proteinExistence type="inferred from homology"/>
<dbReference type="Proteomes" id="UP001142055">
    <property type="component" value="Chromosome 3"/>
</dbReference>
<feature type="region of interest" description="Disordered" evidence="8">
    <location>
        <begin position="345"/>
        <end position="372"/>
    </location>
</feature>
<feature type="compositionally biased region" description="Basic and acidic residues" evidence="8">
    <location>
        <begin position="226"/>
        <end position="258"/>
    </location>
</feature>
<comment type="caution">
    <text evidence="9">The sequence shown here is derived from an EMBL/GenBank/DDBJ whole genome shotgun (WGS) entry which is preliminary data.</text>
</comment>
<feature type="compositionally biased region" description="Basic residues" evidence="8">
    <location>
        <begin position="108"/>
        <end position="134"/>
    </location>
</feature>
<evidence type="ECO:0000256" key="4">
    <source>
        <dbReference type="ARBA" id="ARBA00022728"/>
    </source>
</evidence>
<dbReference type="GO" id="GO:0000398">
    <property type="term" value="P:mRNA splicing, via spliceosome"/>
    <property type="evidence" value="ECO:0007669"/>
    <property type="project" value="TreeGrafter"/>
</dbReference>
<evidence type="ECO:0000256" key="3">
    <source>
        <dbReference type="ARBA" id="ARBA00022664"/>
    </source>
</evidence>
<gene>
    <name evidence="9" type="ORF">RDWZM_008058</name>
</gene>
<dbReference type="AlphaFoldDB" id="A0A9Q0M0S7"/>
<reference evidence="9" key="1">
    <citation type="submission" date="2022-12" db="EMBL/GenBank/DDBJ databases">
        <title>Genome assemblies of Blomia tropicalis.</title>
        <authorList>
            <person name="Cui Y."/>
        </authorList>
    </citation>
    <scope>NUCLEOTIDE SEQUENCE</scope>
    <source>
        <tissue evidence="9">Adult mites</tissue>
    </source>
</reference>
<dbReference type="PANTHER" id="PTHR16196">
    <property type="entry name" value="CELL CYCLE CONTROL PROTEIN CWF25"/>
    <property type="match status" value="1"/>
</dbReference>
<keyword evidence="6" id="KW-0508">mRNA splicing</keyword>
<keyword evidence="3" id="KW-0507">mRNA processing</keyword>
<dbReference type="InterPro" id="IPR022209">
    <property type="entry name" value="CWC25"/>
</dbReference>
<evidence type="ECO:0000256" key="5">
    <source>
        <dbReference type="ARBA" id="ARBA00023054"/>
    </source>
</evidence>